<dbReference type="RefSeq" id="WP_075798503.1">
    <property type="nucleotide sequence ID" value="NZ_CP015583.1"/>
</dbReference>
<dbReference type="Proteomes" id="UP000185494">
    <property type="component" value="Chromosome 1"/>
</dbReference>
<feature type="region of interest" description="Disordered" evidence="1">
    <location>
        <begin position="49"/>
        <end position="77"/>
    </location>
</feature>
<gene>
    <name evidence="2" type="ORF">RGI145_11760</name>
    <name evidence="3" type="ORF">RQ831_01865</name>
</gene>
<evidence type="ECO:0000313" key="5">
    <source>
        <dbReference type="Proteomes" id="UP001258945"/>
    </source>
</evidence>
<dbReference type="EMBL" id="CP015583">
    <property type="protein sequence ID" value="APT57679.1"/>
    <property type="molecule type" value="Genomic_DNA"/>
</dbReference>
<dbReference type="KEGG" id="rgi:RGI145_11760"/>
<proteinExistence type="predicted"/>
<feature type="region of interest" description="Disordered" evidence="1">
    <location>
        <begin position="116"/>
        <end position="140"/>
    </location>
</feature>
<organism evidence="2 4">
    <name type="scientific">Roseomonas gilardii</name>
    <dbReference type="NCBI Taxonomy" id="257708"/>
    <lineage>
        <taxon>Bacteria</taxon>
        <taxon>Pseudomonadati</taxon>
        <taxon>Pseudomonadota</taxon>
        <taxon>Alphaproteobacteria</taxon>
        <taxon>Acetobacterales</taxon>
        <taxon>Roseomonadaceae</taxon>
        <taxon>Roseomonas</taxon>
    </lineage>
</organism>
<sequence length="172" mass="19263">MSLPVAGELGLLSENEYAPILQSHYPHLDGLSQDETLGLARWLREQRNRSRDLVRQRRRARRGKGAGPAESSERGLAAKKQVFANALKRVNARLDTLNAEKRRARNAERLRAALHRREDAPRHHPGSGTTAGAGMGLTRNRGIRVKVDPREVGRVSQFVKNAQARKDRRQAA</sequence>
<reference evidence="3 5" key="2">
    <citation type="journal article" date="2019" name="Microb. Pathog.">
        <title>Comparison of VITEK 2, MALDI-TOF MS, 16S rRNA gene sequencing, and whole-genome sequencing for identification of Roseomonas mucosa.</title>
        <authorList>
            <person name="Rudolph W.W."/>
            <person name="Gunzer F."/>
            <person name="Trauth M."/>
            <person name="Bunk B."/>
            <person name="Bigge R."/>
            <person name="Schrottner P."/>
        </authorList>
    </citation>
    <scope>NUCLEOTIDE SEQUENCE [LARGE SCALE GENOMIC DNA]</scope>
    <source>
        <strain evidence="3 5">DSM 103800</strain>
    </source>
</reference>
<dbReference type="eggNOG" id="ENOG50332B4">
    <property type="taxonomic scope" value="Bacteria"/>
</dbReference>
<dbReference type="AlphaFoldDB" id="A0A1L7AG58"/>
<evidence type="ECO:0000313" key="4">
    <source>
        <dbReference type="Proteomes" id="UP000185494"/>
    </source>
</evidence>
<dbReference type="EMBL" id="JAVVDO010000002">
    <property type="protein sequence ID" value="MDT8329779.1"/>
    <property type="molecule type" value="Genomic_DNA"/>
</dbReference>
<keyword evidence="5" id="KW-1185">Reference proteome</keyword>
<reference evidence="2 4" key="1">
    <citation type="submission" date="2016-05" db="EMBL/GenBank/DDBJ databases">
        <title>Complete Genome and Methylome Analysis of Psychrotrophic Bacterial Isolates from Antarctic Lake Untersee.</title>
        <authorList>
            <person name="Fomenkov A."/>
            <person name="Akimov V.N."/>
            <person name="Vasilyeva L.V."/>
            <person name="Andersen D."/>
            <person name="Vincze T."/>
            <person name="Roberts R.J."/>
        </authorList>
    </citation>
    <scope>NUCLEOTIDE SEQUENCE [LARGE SCALE GENOMIC DNA]</scope>
    <source>
        <strain evidence="2 4">U14-5</strain>
    </source>
</reference>
<evidence type="ECO:0000313" key="2">
    <source>
        <dbReference type="EMBL" id="APT57679.1"/>
    </source>
</evidence>
<accession>A0A1L7AG58</accession>
<protein>
    <submittedName>
        <fullName evidence="2">Uncharacterized protein</fullName>
    </submittedName>
</protein>
<dbReference type="Proteomes" id="UP001258945">
    <property type="component" value="Unassembled WGS sequence"/>
</dbReference>
<evidence type="ECO:0000313" key="3">
    <source>
        <dbReference type="EMBL" id="MDT8329779.1"/>
    </source>
</evidence>
<name>A0A1L7AG58_9PROT</name>
<reference evidence="3" key="3">
    <citation type="submission" date="2023-09" db="EMBL/GenBank/DDBJ databases">
        <authorList>
            <person name="Schober I."/>
            <person name="Bunk B."/>
        </authorList>
    </citation>
    <scope>NUCLEOTIDE SEQUENCE</scope>
    <source>
        <strain evidence="3">DSM 103800</strain>
    </source>
</reference>
<evidence type="ECO:0000256" key="1">
    <source>
        <dbReference type="SAM" id="MobiDB-lite"/>
    </source>
</evidence>